<dbReference type="InterPro" id="IPR013767">
    <property type="entry name" value="PAS_fold"/>
</dbReference>
<accession>A0ABD2LVA4</accession>
<protein>
    <recommendedName>
        <fullName evidence="11">PAS domain-containing protein</fullName>
    </recommendedName>
</protein>
<evidence type="ECO:0000313" key="9">
    <source>
        <dbReference type="EMBL" id="KAL3119177.1"/>
    </source>
</evidence>
<dbReference type="InterPro" id="IPR035965">
    <property type="entry name" value="PAS-like_dom_sf"/>
</dbReference>
<feature type="compositionally biased region" description="Basic and acidic residues" evidence="6">
    <location>
        <begin position="13"/>
        <end position="25"/>
    </location>
</feature>
<feature type="region of interest" description="Disordered" evidence="6">
    <location>
        <begin position="1"/>
        <end position="25"/>
    </location>
</feature>
<comment type="caution">
    <text evidence="9">The sequence shown here is derived from an EMBL/GenBank/DDBJ whole genome shotgun (WGS) entry which is preliminary data.</text>
</comment>
<name>A0ABD2LVA4_9BILA</name>
<evidence type="ECO:0000256" key="5">
    <source>
        <dbReference type="ARBA" id="ARBA00023242"/>
    </source>
</evidence>
<feature type="domain" description="PAS" evidence="7">
    <location>
        <begin position="159"/>
        <end position="222"/>
    </location>
</feature>
<dbReference type="PROSITE" id="PS50888">
    <property type="entry name" value="BHLH"/>
    <property type="match status" value="1"/>
</dbReference>
<evidence type="ECO:0000259" key="7">
    <source>
        <dbReference type="PROSITE" id="PS50112"/>
    </source>
</evidence>
<proteinExistence type="predicted"/>
<comment type="subcellular location">
    <subcellularLocation>
        <location evidence="1">Nucleus</location>
    </subcellularLocation>
</comment>
<gene>
    <name evidence="9" type="ORF">niasHT_000845</name>
</gene>
<dbReference type="PANTHER" id="PTHR23043">
    <property type="entry name" value="HYPOXIA-INDUCIBLE FACTOR 1 ALPHA"/>
    <property type="match status" value="1"/>
</dbReference>
<dbReference type="Gene3D" id="3.30.450.20">
    <property type="entry name" value="PAS domain"/>
    <property type="match status" value="2"/>
</dbReference>
<evidence type="ECO:0000256" key="3">
    <source>
        <dbReference type="ARBA" id="ARBA00023015"/>
    </source>
</evidence>
<dbReference type="GO" id="GO:0010557">
    <property type="term" value="P:positive regulation of macromolecule biosynthetic process"/>
    <property type="evidence" value="ECO:0007669"/>
    <property type="project" value="UniProtKB-ARBA"/>
</dbReference>
<dbReference type="CDD" id="cd00130">
    <property type="entry name" value="PAS"/>
    <property type="match status" value="2"/>
</dbReference>
<reference evidence="9 10" key="1">
    <citation type="submission" date="2024-10" db="EMBL/GenBank/DDBJ databases">
        <authorList>
            <person name="Kim D."/>
        </authorList>
    </citation>
    <scope>NUCLEOTIDE SEQUENCE [LARGE SCALE GENOMIC DNA]</scope>
    <source>
        <strain evidence="9">BH-2024</strain>
    </source>
</reference>
<dbReference type="InterPro" id="IPR036638">
    <property type="entry name" value="HLH_DNA-bd_sf"/>
</dbReference>
<feature type="domain" description="BHLH" evidence="8">
    <location>
        <begin position="36"/>
        <end position="89"/>
    </location>
</feature>
<dbReference type="AlphaFoldDB" id="A0ABD2LVA4"/>
<dbReference type="SUPFAM" id="SSF47459">
    <property type="entry name" value="HLH, helix-loop-helix DNA-binding domain"/>
    <property type="match status" value="1"/>
</dbReference>
<dbReference type="EMBL" id="JBICBT010000256">
    <property type="protein sequence ID" value="KAL3119177.1"/>
    <property type="molecule type" value="Genomic_DNA"/>
</dbReference>
<dbReference type="InterPro" id="IPR000014">
    <property type="entry name" value="PAS"/>
</dbReference>
<evidence type="ECO:0000256" key="6">
    <source>
        <dbReference type="SAM" id="MobiDB-lite"/>
    </source>
</evidence>
<dbReference type="PANTHER" id="PTHR23043:SF17">
    <property type="entry name" value="PROTEIN SIMILAR"/>
    <property type="match status" value="1"/>
</dbReference>
<evidence type="ECO:0000256" key="1">
    <source>
        <dbReference type="ARBA" id="ARBA00004123"/>
    </source>
</evidence>
<dbReference type="SMART" id="SM00091">
    <property type="entry name" value="PAS"/>
    <property type="match status" value="2"/>
</dbReference>
<dbReference type="PROSITE" id="PS50112">
    <property type="entry name" value="PAS"/>
    <property type="match status" value="2"/>
</dbReference>
<feature type="domain" description="PAS" evidence="7">
    <location>
        <begin position="307"/>
        <end position="353"/>
    </location>
</feature>
<keyword evidence="4" id="KW-0804">Transcription</keyword>
<dbReference type="SUPFAM" id="SSF55785">
    <property type="entry name" value="PYP-like sensor domain (PAS domain)"/>
    <property type="match status" value="2"/>
</dbReference>
<dbReference type="InterPro" id="IPR011598">
    <property type="entry name" value="bHLH_dom"/>
</dbReference>
<keyword evidence="2" id="KW-0677">Repeat</keyword>
<dbReference type="Pfam" id="PF14598">
    <property type="entry name" value="PAS_11"/>
    <property type="match status" value="1"/>
</dbReference>
<sequence length="458" mass="51118">MSEKISFKHKNKAPAERSAKVPKMDAEKRLLNAGETDFGKMAYSEGNRRVKEKHAFIELSSLVPLPPPIRDQLDKTATLRTTIAFLKIRRLFGTFISFRALGNGQCVGTSSRNDQSAEFESADEKRRHWPNYGGFYGMRTTTTNCNQEQMMMHQFSYNLFQAMDGFVIVLDCEGKVIYTSETVAVHLGLAQVELAGISLAEFVHPDDATLLHNQLALNLPANALLVLQPELRFTLRFRCTPGRRAMMGCNGIGMQPGFKPIHFVGTLHADDDGRFLGYGQPSVPYGLNELRLCSSMFMFRATPALQLIFVDNRFTEVTELMPTFLLNQSLFSLIHPADVQQLSEVQQTALRGGQALSAFLRLLNGRGGWHWIQCRLCTTNTSRMPTLSKMVVGVCTLISEAEQFDKVLDVLQMHNINNNTTNSLSSGTDCAAVGGVLGFYSNKFYVHGKTVDEEAQQH</sequence>
<evidence type="ECO:0000256" key="2">
    <source>
        <dbReference type="ARBA" id="ARBA00022737"/>
    </source>
</evidence>
<organism evidence="9 10">
    <name type="scientific">Heterodera trifolii</name>
    <dbReference type="NCBI Taxonomy" id="157864"/>
    <lineage>
        <taxon>Eukaryota</taxon>
        <taxon>Metazoa</taxon>
        <taxon>Ecdysozoa</taxon>
        <taxon>Nematoda</taxon>
        <taxon>Chromadorea</taxon>
        <taxon>Rhabditida</taxon>
        <taxon>Tylenchina</taxon>
        <taxon>Tylenchomorpha</taxon>
        <taxon>Tylenchoidea</taxon>
        <taxon>Heteroderidae</taxon>
        <taxon>Heteroderinae</taxon>
        <taxon>Heterodera</taxon>
    </lineage>
</organism>
<keyword evidence="10" id="KW-1185">Reference proteome</keyword>
<evidence type="ECO:0000259" key="8">
    <source>
        <dbReference type="PROSITE" id="PS50888"/>
    </source>
</evidence>
<dbReference type="Proteomes" id="UP001620626">
    <property type="component" value="Unassembled WGS sequence"/>
</dbReference>
<evidence type="ECO:0000313" key="10">
    <source>
        <dbReference type="Proteomes" id="UP001620626"/>
    </source>
</evidence>
<keyword evidence="5" id="KW-0539">Nucleus</keyword>
<keyword evidence="3" id="KW-0805">Transcription regulation</keyword>
<evidence type="ECO:0000256" key="4">
    <source>
        <dbReference type="ARBA" id="ARBA00023163"/>
    </source>
</evidence>
<dbReference type="GO" id="GO:0005634">
    <property type="term" value="C:nucleus"/>
    <property type="evidence" value="ECO:0007669"/>
    <property type="project" value="UniProtKB-SubCell"/>
</dbReference>
<dbReference type="Pfam" id="PF00989">
    <property type="entry name" value="PAS"/>
    <property type="match status" value="1"/>
</dbReference>
<evidence type="ECO:0008006" key="11">
    <source>
        <dbReference type="Google" id="ProtNLM"/>
    </source>
</evidence>